<evidence type="ECO:0000313" key="3">
    <source>
        <dbReference type="Proteomes" id="UP000015102"/>
    </source>
</evidence>
<dbReference type="Proteomes" id="UP000015102">
    <property type="component" value="Unassembled WGS sequence"/>
</dbReference>
<dbReference type="AlphaFoldDB" id="T1H0Z5"/>
<organism evidence="2 3">
    <name type="scientific">Megaselia scalaris</name>
    <name type="common">Humpbacked fly</name>
    <name type="synonym">Phora scalaris</name>
    <dbReference type="NCBI Taxonomy" id="36166"/>
    <lineage>
        <taxon>Eukaryota</taxon>
        <taxon>Metazoa</taxon>
        <taxon>Ecdysozoa</taxon>
        <taxon>Arthropoda</taxon>
        <taxon>Hexapoda</taxon>
        <taxon>Insecta</taxon>
        <taxon>Pterygota</taxon>
        <taxon>Neoptera</taxon>
        <taxon>Endopterygota</taxon>
        <taxon>Diptera</taxon>
        <taxon>Brachycera</taxon>
        <taxon>Muscomorpha</taxon>
        <taxon>Platypezoidea</taxon>
        <taxon>Phoridae</taxon>
        <taxon>Megaseliini</taxon>
        <taxon>Megaselia</taxon>
    </lineage>
</organism>
<dbReference type="InterPro" id="IPR045107">
    <property type="entry name" value="SAC3/GANP/THP3"/>
</dbReference>
<dbReference type="HOGENOM" id="CLU_1954214_0_0_1"/>
<dbReference type="InterPro" id="IPR000717">
    <property type="entry name" value="PCI_dom"/>
</dbReference>
<dbReference type="STRING" id="36166.T1H0Z5"/>
<keyword evidence="3" id="KW-1185">Reference proteome</keyword>
<dbReference type="InterPro" id="IPR005062">
    <property type="entry name" value="SAC3/GANP/THP3_conserved"/>
</dbReference>
<reference evidence="2" key="2">
    <citation type="submission" date="2015-06" db="UniProtKB">
        <authorList>
            <consortium name="EnsemblMetazoa"/>
        </authorList>
    </citation>
    <scope>IDENTIFICATION</scope>
</reference>
<dbReference type="PROSITE" id="PS50250">
    <property type="entry name" value="PCI"/>
    <property type="match status" value="1"/>
</dbReference>
<dbReference type="Gene3D" id="1.25.40.990">
    <property type="match status" value="1"/>
</dbReference>
<dbReference type="GO" id="GO:0005634">
    <property type="term" value="C:nucleus"/>
    <property type="evidence" value="ECO:0007669"/>
    <property type="project" value="TreeGrafter"/>
</dbReference>
<dbReference type="PANTHER" id="PTHR12436">
    <property type="entry name" value="80 KDA MCM3-ASSOCIATED PROTEIN"/>
    <property type="match status" value="1"/>
</dbReference>
<dbReference type="Pfam" id="PF03399">
    <property type="entry name" value="SAC3_GANP"/>
    <property type="match status" value="1"/>
</dbReference>
<proteinExistence type="predicted"/>
<sequence length="129" mass="15135">ITTVLRSLTTTERENPIIAHALKVRSAWAFGNYCLFFKLYKEAELMAGFLIDWFLERERKVTLKTIIKVYRPSITVPYISKLMAFDSEEQCREWLEQFNLIYTDSSNETIDCKNSMPLTTSMGKKSDRF</sequence>
<protein>
    <recommendedName>
        <fullName evidence="1">PCI domain-containing protein</fullName>
    </recommendedName>
</protein>
<dbReference type="EnsemblMetazoa" id="MESCA009844-RA">
    <property type="protein sequence ID" value="MESCA009844-PA"/>
    <property type="gene ID" value="MESCA009844"/>
</dbReference>
<feature type="domain" description="PCI" evidence="1">
    <location>
        <begin position="1"/>
        <end position="124"/>
    </location>
</feature>
<accession>T1H0Z5</accession>
<evidence type="ECO:0000259" key="1">
    <source>
        <dbReference type="PROSITE" id="PS50250"/>
    </source>
</evidence>
<evidence type="ECO:0000313" key="2">
    <source>
        <dbReference type="EnsemblMetazoa" id="MESCA009844-PA"/>
    </source>
</evidence>
<name>T1H0Z5_MEGSC</name>
<reference evidence="3" key="1">
    <citation type="submission" date="2013-02" db="EMBL/GenBank/DDBJ databases">
        <authorList>
            <person name="Hughes D."/>
        </authorList>
    </citation>
    <scope>NUCLEOTIDE SEQUENCE</scope>
    <source>
        <strain>Durham</strain>
        <strain evidence="3">NC isolate 2 -- Noor lab</strain>
    </source>
</reference>
<dbReference type="OMA" id="QSTINCK"/>
<dbReference type="EMBL" id="CAQQ02095674">
    <property type="status" value="NOT_ANNOTATED_CDS"/>
    <property type="molecule type" value="Genomic_DNA"/>
</dbReference>
<dbReference type="PANTHER" id="PTHR12436:SF4">
    <property type="entry name" value="LEUKOCYTE RECEPTOR CLUSTER MEMBER 8"/>
    <property type="match status" value="1"/>
</dbReference>